<feature type="compositionally biased region" description="Basic and acidic residues" evidence="1">
    <location>
        <begin position="695"/>
        <end position="739"/>
    </location>
</feature>
<feature type="compositionally biased region" description="Basic and acidic residues" evidence="1">
    <location>
        <begin position="188"/>
        <end position="206"/>
    </location>
</feature>
<feature type="region of interest" description="Disordered" evidence="1">
    <location>
        <begin position="1"/>
        <end position="28"/>
    </location>
</feature>
<evidence type="ECO:0000313" key="3">
    <source>
        <dbReference type="Proteomes" id="UP000218231"/>
    </source>
</evidence>
<feature type="region of interest" description="Disordered" evidence="1">
    <location>
        <begin position="119"/>
        <end position="266"/>
    </location>
</feature>
<evidence type="ECO:0000313" key="2">
    <source>
        <dbReference type="EMBL" id="PAV60299.1"/>
    </source>
</evidence>
<gene>
    <name evidence="2" type="ORF">WR25_19179</name>
</gene>
<name>A0A2A2JFF7_9BILA</name>
<feature type="compositionally biased region" description="Basic and acidic residues" evidence="1">
    <location>
        <begin position="121"/>
        <end position="138"/>
    </location>
</feature>
<dbReference type="Proteomes" id="UP000218231">
    <property type="component" value="Unassembled WGS sequence"/>
</dbReference>
<comment type="caution">
    <text evidence="2">The sequence shown here is derived from an EMBL/GenBank/DDBJ whole genome shotgun (WGS) entry which is preliminary data.</text>
</comment>
<dbReference type="EMBL" id="LIAE01010475">
    <property type="protein sequence ID" value="PAV60299.1"/>
    <property type="molecule type" value="Genomic_DNA"/>
</dbReference>
<protein>
    <recommendedName>
        <fullName evidence="4">BMERB domain-containing protein</fullName>
    </recommendedName>
</protein>
<feature type="region of interest" description="Disordered" evidence="1">
    <location>
        <begin position="626"/>
        <end position="646"/>
    </location>
</feature>
<accession>A0A2A2JFF7</accession>
<sequence length="747" mass="82629">MHRHSHQQHSGYHPPDIDYTADHDPGQQFFYHPPHPPPIPPPGSSYNQHHQMAQVPQGWIAQPTAAYFVHAPNDQVRFRHGYGYIVDNRMFAGDRASARESPTAESNVLQHRRTVAYNEVARVHPSDRSRDESRENSRGKKHRNSQGKKVERSRSMPRAPIQKQNIPTPGGKETKKGGDGLVARIKKNTKEMFGKKPASGKKDRQDGGGMGQGTSADTSIDSKDTQSETSKTGSVTGLKGILKTGVRMGSPGKRPAQPPTAQQPRLMAGDRMKRFETLAQKNRTKVIEHQRAQRLEDFHCVPEQQLVQQGNLPKANKDMTSTLSDPETGIGAKPIQVQLPPADESAHIWGTNGKDIADFKQYLEVKKERSGKETDSERNLSPIRVSRLSAMGGTVKLPNTPDNFYDGLGNFTTASTRAMASRFEAAQQEKEAEFAIPPIPRQMSSSTSTMDSVRIRNSPTFQSSTPEPNTKRFGGVDQFRWADCGTLPTDSTDDETGKNTSMPVCKRPRAPPTPPPTNPNIYTSPIRRQQQSALSADALASNTYNVVDPKALMKGGHSDPGLIQAPTSVMSSGSYGTYISNSATTSIRANLSFIKNEPTDADAEESSQNSSFTSADYLFNRAQQHVSDQAIRKDSSSDVGSTEDVLHKTQMKADLWKFQDKEKKLQEELGKLTDKVAQLSNRLTAVAVEMEQLRKDGDELTKAGKEPTSEMLDRNWALTEEKTTKEQLLEKAKQRKEQVGLRGQSKN</sequence>
<keyword evidence="3" id="KW-1185">Reference proteome</keyword>
<proteinExistence type="predicted"/>
<organism evidence="2 3">
    <name type="scientific">Diploscapter pachys</name>
    <dbReference type="NCBI Taxonomy" id="2018661"/>
    <lineage>
        <taxon>Eukaryota</taxon>
        <taxon>Metazoa</taxon>
        <taxon>Ecdysozoa</taxon>
        <taxon>Nematoda</taxon>
        <taxon>Chromadorea</taxon>
        <taxon>Rhabditida</taxon>
        <taxon>Rhabditina</taxon>
        <taxon>Rhabditomorpha</taxon>
        <taxon>Rhabditoidea</taxon>
        <taxon>Rhabditidae</taxon>
        <taxon>Diploscapter</taxon>
    </lineage>
</organism>
<evidence type="ECO:0008006" key="4">
    <source>
        <dbReference type="Google" id="ProtNLM"/>
    </source>
</evidence>
<feature type="region of interest" description="Disordered" evidence="1">
    <location>
        <begin position="695"/>
        <end position="747"/>
    </location>
</feature>
<dbReference type="AlphaFoldDB" id="A0A2A2JFF7"/>
<evidence type="ECO:0000256" key="1">
    <source>
        <dbReference type="SAM" id="MobiDB-lite"/>
    </source>
</evidence>
<feature type="region of interest" description="Disordered" evidence="1">
    <location>
        <begin position="486"/>
        <end position="518"/>
    </location>
</feature>
<reference evidence="2 3" key="1">
    <citation type="journal article" date="2017" name="Curr. Biol.">
        <title>Genome architecture and evolution of a unichromosomal asexual nematode.</title>
        <authorList>
            <person name="Fradin H."/>
            <person name="Zegar C."/>
            <person name="Gutwein M."/>
            <person name="Lucas J."/>
            <person name="Kovtun M."/>
            <person name="Corcoran D."/>
            <person name="Baugh L.R."/>
            <person name="Kiontke K."/>
            <person name="Gunsalus K."/>
            <person name="Fitch D.H."/>
            <person name="Piano F."/>
        </authorList>
    </citation>
    <scope>NUCLEOTIDE SEQUENCE [LARGE SCALE GENOMIC DNA]</scope>
    <source>
        <strain evidence="2">PF1309</strain>
    </source>
</reference>